<keyword evidence="4" id="KW-1185">Reference proteome</keyword>
<feature type="signal peptide" evidence="2">
    <location>
        <begin position="1"/>
        <end position="23"/>
    </location>
</feature>
<reference evidence="3 4" key="1">
    <citation type="submission" date="2024-04" db="EMBL/GenBank/DDBJ databases">
        <title>Okeanomitos corallinicola gen. &amp; sp. nov. (Nostocales, Cyanobacteria), a new toxic marine heterocyst-forming cyanobacterium from a coral reef.</title>
        <authorList>
            <person name="Li H."/>
            <person name="Li R."/>
            <person name="Kang J."/>
            <person name="Hii K.S."/>
            <person name="Mohamed H.F."/>
            <person name="Xu X."/>
            <person name="Luo Z."/>
        </authorList>
    </citation>
    <scope>NUCLEOTIDE SEQUENCE [LARGE SCALE GENOMIC DNA]</scope>
    <source>
        <strain evidence="3 4">TIOX110</strain>
    </source>
</reference>
<dbReference type="RefSeq" id="WP_353931045.1">
    <property type="nucleotide sequence ID" value="NZ_CP150886.1"/>
</dbReference>
<accession>A0ABZ2USP9</accession>
<evidence type="ECO:0000256" key="1">
    <source>
        <dbReference type="SAM" id="Coils"/>
    </source>
</evidence>
<keyword evidence="2" id="KW-0732">Signal</keyword>
<evidence type="ECO:0000256" key="2">
    <source>
        <dbReference type="SAM" id="SignalP"/>
    </source>
</evidence>
<feature type="chain" id="PRO_5045428158" description="Periplasmic heavy metal sensor" evidence="2">
    <location>
        <begin position="24"/>
        <end position="153"/>
    </location>
</feature>
<evidence type="ECO:0000313" key="4">
    <source>
        <dbReference type="Proteomes" id="UP001483337"/>
    </source>
</evidence>
<feature type="coiled-coil region" evidence="1">
    <location>
        <begin position="63"/>
        <end position="117"/>
    </location>
</feature>
<gene>
    <name evidence="3" type="ORF">WJM97_00040</name>
</gene>
<protein>
    <recommendedName>
        <fullName evidence="5">Periplasmic heavy metal sensor</fullName>
    </recommendedName>
</protein>
<evidence type="ECO:0000313" key="3">
    <source>
        <dbReference type="EMBL" id="WZB88136.1"/>
    </source>
</evidence>
<proteinExistence type="predicted"/>
<keyword evidence="1" id="KW-0175">Coiled coil</keyword>
<dbReference type="EMBL" id="CP150886">
    <property type="protein sequence ID" value="WZB88136.1"/>
    <property type="molecule type" value="Genomic_DNA"/>
</dbReference>
<sequence length="153" mass="18079">MLLSRASLMTFALVVMGNSLVWANPSQNPAKKPDQNVEYLQGLPRDLELKPKQLEKIQEIRRNNPVRERMQKKRQELREANQEFLRLIAGNATKEEVRAKYRQINSLREQVANAEFEDDLEIREILNNKQRRKWSEHLQKRFPAPPNLPSQPR</sequence>
<dbReference type="Gene3D" id="1.20.120.1490">
    <property type="match status" value="1"/>
</dbReference>
<organism evidence="3 4">
    <name type="scientific">Okeanomitos corallinicola TIOX110</name>
    <dbReference type="NCBI Taxonomy" id="3133117"/>
    <lineage>
        <taxon>Bacteria</taxon>
        <taxon>Bacillati</taxon>
        <taxon>Cyanobacteriota</taxon>
        <taxon>Cyanophyceae</taxon>
        <taxon>Nostocales</taxon>
        <taxon>Aphanizomenonaceae</taxon>
        <taxon>Okeanomitos</taxon>
    </lineage>
</organism>
<name>A0ABZ2USP9_9CYAN</name>
<dbReference type="Proteomes" id="UP001483337">
    <property type="component" value="Chromosome"/>
</dbReference>
<evidence type="ECO:0008006" key="5">
    <source>
        <dbReference type="Google" id="ProtNLM"/>
    </source>
</evidence>